<evidence type="ECO:0000256" key="2">
    <source>
        <dbReference type="HAMAP-Rule" id="MF_00634"/>
    </source>
</evidence>
<dbReference type="PANTHER" id="PTHR13420">
    <property type="entry name" value="UPF0235 PROTEIN C15ORF40"/>
    <property type="match status" value="1"/>
</dbReference>
<dbReference type="AlphaFoldDB" id="A0A9X9T7P2"/>
<dbReference type="KEGG" id="mou:OU421_10805"/>
<dbReference type="GeneID" id="76835597"/>
<protein>
    <recommendedName>
        <fullName evidence="2">UPF0235 protein OU421_10805</fullName>
    </recommendedName>
</protein>
<dbReference type="NCBIfam" id="TIGR00251">
    <property type="entry name" value="DUF167 family protein"/>
    <property type="match status" value="1"/>
</dbReference>
<evidence type="ECO:0000256" key="1">
    <source>
        <dbReference type="ARBA" id="ARBA00010364"/>
    </source>
</evidence>
<dbReference type="Pfam" id="PF02594">
    <property type="entry name" value="DUF167"/>
    <property type="match status" value="1"/>
</dbReference>
<dbReference type="Gene3D" id="3.30.1200.10">
    <property type="entry name" value="YggU-like"/>
    <property type="match status" value="1"/>
</dbReference>
<reference evidence="3" key="1">
    <citation type="submission" date="2022-11" db="EMBL/GenBank/DDBJ databases">
        <title>Complete genome sequence of Methanogenium organophilum DSM 3596.</title>
        <authorList>
            <person name="Chen S.-C."/>
            <person name="Lai S.-J."/>
            <person name="You Y.-T."/>
        </authorList>
    </citation>
    <scope>NUCLEOTIDE SEQUENCE</scope>
    <source>
        <strain evidence="3">DSM 3596</strain>
    </source>
</reference>
<dbReference type="SMART" id="SM01152">
    <property type="entry name" value="DUF167"/>
    <property type="match status" value="1"/>
</dbReference>
<proteinExistence type="inferred from homology"/>
<dbReference type="SUPFAM" id="SSF69786">
    <property type="entry name" value="YggU-like"/>
    <property type="match status" value="1"/>
</dbReference>
<organism evidence="3 4">
    <name type="scientific">Methanogenium organophilum</name>
    <dbReference type="NCBI Taxonomy" id="2199"/>
    <lineage>
        <taxon>Archaea</taxon>
        <taxon>Methanobacteriati</taxon>
        <taxon>Methanobacteriota</taxon>
        <taxon>Stenosarchaea group</taxon>
        <taxon>Methanomicrobia</taxon>
        <taxon>Methanomicrobiales</taxon>
        <taxon>Methanomicrobiaceae</taxon>
        <taxon>Methanogenium</taxon>
    </lineage>
</organism>
<name>A0A9X9T7P2_METOG</name>
<dbReference type="GO" id="GO:0005737">
    <property type="term" value="C:cytoplasm"/>
    <property type="evidence" value="ECO:0007669"/>
    <property type="project" value="TreeGrafter"/>
</dbReference>
<dbReference type="HAMAP" id="MF_00634">
    <property type="entry name" value="UPF0235"/>
    <property type="match status" value="1"/>
</dbReference>
<sequence>MTSSAACAVENGDGCVYCTLDVHAGAKRESFPAGVNVWRAAVGCSIRAPPVEGKANKAIIALVSAVLGVPKSSVTIVSGQTSSVKRVCISGLDKDTLLKILDTRLEG</sequence>
<dbReference type="InterPro" id="IPR003746">
    <property type="entry name" value="DUF167"/>
</dbReference>
<comment type="similarity">
    <text evidence="1 2">Belongs to the UPF0235 family.</text>
</comment>
<accession>A0A9X9T7P2</accession>
<dbReference type="PANTHER" id="PTHR13420:SF7">
    <property type="entry name" value="UPF0235 PROTEIN C15ORF40"/>
    <property type="match status" value="1"/>
</dbReference>
<keyword evidence="4" id="KW-1185">Reference proteome</keyword>
<dbReference type="Proteomes" id="UP001163096">
    <property type="component" value="Chromosome"/>
</dbReference>
<evidence type="ECO:0000313" key="3">
    <source>
        <dbReference type="EMBL" id="WAI00895.1"/>
    </source>
</evidence>
<dbReference type="EMBL" id="CP113361">
    <property type="protein sequence ID" value="WAI00895.1"/>
    <property type="molecule type" value="Genomic_DNA"/>
</dbReference>
<dbReference type="RefSeq" id="WP_268186100.1">
    <property type="nucleotide sequence ID" value="NZ_CP113361.1"/>
</dbReference>
<gene>
    <name evidence="3" type="ORF">OU421_10805</name>
</gene>
<evidence type="ECO:0000313" key="4">
    <source>
        <dbReference type="Proteomes" id="UP001163096"/>
    </source>
</evidence>
<dbReference type="InterPro" id="IPR036591">
    <property type="entry name" value="YggU-like_sf"/>
</dbReference>